<dbReference type="OrthoDB" id="1698201at2759"/>
<feature type="domain" description="Malic enzyme N-terminal" evidence="8">
    <location>
        <begin position="354"/>
        <end position="470"/>
    </location>
</feature>
<dbReference type="InterPro" id="IPR001891">
    <property type="entry name" value="Malic_OxRdtase"/>
</dbReference>
<dbReference type="eggNOG" id="KOG1257">
    <property type="taxonomic scope" value="Eukaryota"/>
</dbReference>
<dbReference type="Gene3D" id="3.40.1010.20">
    <property type="entry name" value="4-hydroxy-3-methylbut-2-enyl diphosphate reductase, catalytic domain"/>
    <property type="match status" value="2"/>
</dbReference>
<dbReference type="EC" id="1.17.7.4" evidence="7"/>
<dbReference type="KEGG" id="tad:TRIADDRAFT_62844"/>
<evidence type="ECO:0000256" key="6">
    <source>
        <dbReference type="ARBA" id="ARBA00046335"/>
    </source>
</evidence>
<dbReference type="Pfam" id="PF00390">
    <property type="entry name" value="malic"/>
    <property type="match status" value="1"/>
</dbReference>
<dbReference type="CDD" id="cd13944">
    <property type="entry name" value="lytB_ispH"/>
    <property type="match status" value="1"/>
</dbReference>
<dbReference type="NCBIfam" id="NF002188">
    <property type="entry name" value="PRK01045.1-2"/>
    <property type="match status" value="1"/>
</dbReference>
<dbReference type="PANTHER" id="PTHR30426">
    <property type="entry name" value="4-HYDROXY-3-METHYLBUT-2-ENYL DIPHOSPHATE REDUCTASE"/>
    <property type="match status" value="1"/>
</dbReference>
<dbReference type="GO" id="GO:0051745">
    <property type="term" value="F:4-hydroxy-3-methylbut-2-enyl diphosphate reductase activity"/>
    <property type="evidence" value="ECO:0000318"/>
    <property type="project" value="GO_Central"/>
</dbReference>
<dbReference type="Gene3D" id="3.40.50.10380">
    <property type="entry name" value="Malic enzyme, N-terminal domain"/>
    <property type="match status" value="1"/>
</dbReference>
<dbReference type="GO" id="GO:0019288">
    <property type="term" value="P:isopentenyl diphosphate biosynthetic process, methylerythritol 4-phosphate pathway"/>
    <property type="evidence" value="ECO:0000318"/>
    <property type="project" value="GO_Central"/>
</dbReference>
<evidence type="ECO:0000256" key="2">
    <source>
        <dbReference type="ARBA" id="ARBA00022485"/>
    </source>
</evidence>
<dbReference type="SUPFAM" id="SSF53223">
    <property type="entry name" value="Aminoacid dehydrogenase-like, N-terminal domain"/>
    <property type="match status" value="1"/>
</dbReference>
<dbReference type="InterPro" id="IPR037062">
    <property type="entry name" value="Malic_N_dom_sf"/>
</dbReference>
<protein>
    <recommendedName>
        <fullName evidence="7">4-hydroxy-3-methylbut-2-enyl diphosphate reductase</fullName>
        <ecNumber evidence="7">1.17.7.4</ecNumber>
    </recommendedName>
</protein>
<sequence>MAISKIKLDKLEIFMANPRGFCAGVERAVEIVELTLAKYGAPVYVRHEIVHNRYVVENLKNKGAIFVEEIAEIPDNAVTIYSAHGVSEKVENESRFKHLKIIDATCPLVKKVHLQAQKFEKVGDKIIIIGHKNHPEIEGTSGRVKREVFIVENIQDVEKIPFSKDESISYVTQTTLSVDDTKNIIDALKNAFPNIKGPELKNICFATQNRQDAVKQLASLVDTIFVIGAKNSSNSNRLRDIAENCGTKAFLLNGETDDISDLLHNSTKLGITAGASAPEILVSNLIAKIKKMRDVKITHVEGTAFSEQERDLFDLRGFLPPGIEDQEVQVSRARMQLSHMPNDLAKYIYLANLQSQNETIFYRLLMSDPAKYLPIVYDPTVGEACTKFGHIYRASRGLYISIKDKGKVKDILSKWPRKDVKFIVVTDGERILGLGDLGVNGMGIPIGKLALYTAVAGVPPEAQLPIFLDV</sequence>
<name>B3SF22_TRIAD</name>
<dbReference type="Gene3D" id="3.40.50.11270">
    <property type="match status" value="1"/>
</dbReference>
<dbReference type="InterPro" id="IPR003451">
    <property type="entry name" value="LytB/IspH"/>
</dbReference>
<keyword evidence="2" id="KW-0004">4Fe-4S</keyword>
<dbReference type="GO" id="GO:0051539">
    <property type="term" value="F:4 iron, 4 sulfur cluster binding"/>
    <property type="evidence" value="ECO:0007669"/>
    <property type="project" value="UniProtKB-KW"/>
</dbReference>
<dbReference type="STRING" id="10228.B3SF22"/>
<evidence type="ECO:0000256" key="4">
    <source>
        <dbReference type="ARBA" id="ARBA00023004"/>
    </source>
</evidence>
<proteinExistence type="inferred from homology"/>
<dbReference type="NCBIfam" id="NF002190">
    <property type="entry name" value="PRK01045.1-4"/>
    <property type="match status" value="1"/>
</dbReference>
<keyword evidence="3" id="KW-0479">Metal-binding</keyword>
<dbReference type="SMART" id="SM01274">
    <property type="entry name" value="malic"/>
    <property type="match status" value="1"/>
</dbReference>
<evidence type="ECO:0000313" key="10">
    <source>
        <dbReference type="Proteomes" id="UP000009022"/>
    </source>
</evidence>
<comment type="cofactor">
    <cofactor evidence="1">
        <name>[4Fe-4S] cluster</name>
        <dbReference type="ChEBI" id="CHEBI:49883"/>
    </cofactor>
</comment>
<dbReference type="GO" id="GO:0004470">
    <property type="term" value="F:malic enzyme activity"/>
    <property type="evidence" value="ECO:0007669"/>
    <property type="project" value="InterPro"/>
</dbReference>
<organism evidence="9 10">
    <name type="scientific">Trichoplax adhaerens</name>
    <name type="common">Trichoplax reptans</name>
    <dbReference type="NCBI Taxonomy" id="10228"/>
    <lineage>
        <taxon>Eukaryota</taxon>
        <taxon>Metazoa</taxon>
        <taxon>Placozoa</taxon>
        <taxon>Uniplacotomia</taxon>
        <taxon>Trichoplacea</taxon>
        <taxon>Trichoplacidae</taxon>
        <taxon>Trichoplax</taxon>
    </lineage>
</organism>
<dbReference type="PRINTS" id="PR00072">
    <property type="entry name" value="MALOXRDTASE"/>
</dbReference>
<dbReference type="InterPro" id="IPR012301">
    <property type="entry name" value="Malic_N_dom"/>
</dbReference>
<evidence type="ECO:0000256" key="7">
    <source>
        <dbReference type="ARBA" id="ARBA00047177"/>
    </source>
</evidence>
<keyword evidence="10" id="KW-1185">Reference proteome</keyword>
<dbReference type="Pfam" id="PF02401">
    <property type="entry name" value="LYTB"/>
    <property type="match status" value="1"/>
</dbReference>
<evidence type="ECO:0000313" key="9">
    <source>
        <dbReference type="EMBL" id="EDV18673.1"/>
    </source>
</evidence>
<dbReference type="EMBL" id="DS985832">
    <property type="protein sequence ID" value="EDV18673.1"/>
    <property type="molecule type" value="Genomic_DNA"/>
</dbReference>
<dbReference type="NCBIfam" id="TIGR00216">
    <property type="entry name" value="ispH_lytB"/>
    <property type="match status" value="1"/>
</dbReference>
<dbReference type="HAMAP" id="MF_00191">
    <property type="entry name" value="IspH"/>
    <property type="match status" value="1"/>
</dbReference>
<comment type="similarity">
    <text evidence="6">Belongs to the IspH family.</text>
</comment>
<reference evidence="9 10" key="1">
    <citation type="journal article" date="2008" name="Nature">
        <title>The Trichoplax genome and the nature of placozoans.</title>
        <authorList>
            <person name="Srivastava M."/>
            <person name="Begovic E."/>
            <person name="Chapman J."/>
            <person name="Putnam N.H."/>
            <person name="Hellsten U."/>
            <person name="Kawashima T."/>
            <person name="Kuo A."/>
            <person name="Mitros T."/>
            <person name="Salamov A."/>
            <person name="Carpenter M.L."/>
            <person name="Signorovitch A.Y."/>
            <person name="Moreno M.A."/>
            <person name="Kamm K."/>
            <person name="Grimwood J."/>
            <person name="Schmutz J."/>
            <person name="Shapiro H."/>
            <person name="Grigoriev I.V."/>
            <person name="Buss L.W."/>
            <person name="Schierwater B."/>
            <person name="Dellaporta S.L."/>
            <person name="Rokhsar D.S."/>
        </authorList>
    </citation>
    <scope>NUCLEOTIDE SEQUENCE [LARGE SCALE GENOMIC DNA]</scope>
    <source>
        <strain evidence="9 10">Grell-BS-1999</strain>
    </source>
</reference>
<dbReference type="InterPro" id="IPR046346">
    <property type="entry name" value="Aminoacid_DH-like_N_sf"/>
</dbReference>
<dbReference type="HOGENOM" id="CLU_582156_0_0_1"/>
<keyword evidence="5" id="KW-0411">Iron-sulfur</keyword>
<dbReference type="GO" id="GO:0016616">
    <property type="term" value="F:oxidoreductase activity, acting on the CH-OH group of donors, NAD or NADP as acceptor"/>
    <property type="evidence" value="ECO:0007669"/>
    <property type="project" value="InterPro"/>
</dbReference>
<keyword evidence="4" id="KW-0408">Iron</keyword>
<evidence type="ECO:0000256" key="5">
    <source>
        <dbReference type="ARBA" id="ARBA00023014"/>
    </source>
</evidence>
<gene>
    <name evidence="9" type="ORF">TRIADDRAFT_62844</name>
</gene>
<evidence type="ECO:0000259" key="8">
    <source>
        <dbReference type="SMART" id="SM01274"/>
    </source>
</evidence>
<dbReference type="AlphaFoldDB" id="B3SF22"/>
<dbReference type="InParanoid" id="B3SF22"/>
<accession>B3SF22</accession>
<feature type="non-terminal residue" evidence="9">
    <location>
        <position position="470"/>
    </location>
</feature>
<dbReference type="PANTHER" id="PTHR30426:SF0">
    <property type="entry name" value="4-HYDROXY-3-METHYLBUT-2-ENYL DIPHOSPHATE REDUCTASE"/>
    <property type="match status" value="1"/>
</dbReference>
<dbReference type="Proteomes" id="UP000009022">
    <property type="component" value="Unassembled WGS sequence"/>
</dbReference>
<dbReference type="PhylomeDB" id="B3SF22"/>
<evidence type="ECO:0000256" key="3">
    <source>
        <dbReference type="ARBA" id="ARBA00022723"/>
    </source>
</evidence>
<dbReference type="GO" id="GO:0046872">
    <property type="term" value="F:metal ion binding"/>
    <property type="evidence" value="ECO:0007669"/>
    <property type="project" value="UniProtKB-KW"/>
</dbReference>
<evidence type="ECO:0000256" key="1">
    <source>
        <dbReference type="ARBA" id="ARBA00001966"/>
    </source>
</evidence>
<dbReference type="GO" id="GO:0050992">
    <property type="term" value="P:dimethylallyl diphosphate biosynthetic process"/>
    <property type="evidence" value="ECO:0007669"/>
    <property type="project" value="InterPro"/>
</dbReference>